<organism evidence="1 2">
    <name type="scientific">Billgrantia endophytica</name>
    <dbReference type="NCBI Taxonomy" id="2033802"/>
    <lineage>
        <taxon>Bacteria</taxon>
        <taxon>Pseudomonadati</taxon>
        <taxon>Pseudomonadota</taxon>
        <taxon>Gammaproteobacteria</taxon>
        <taxon>Oceanospirillales</taxon>
        <taxon>Halomonadaceae</taxon>
        <taxon>Billgrantia</taxon>
    </lineage>
</organism>
<dbReference type="OrthoDB" id="6157243at2"/>
<accession>A0A2N7U205</accession>
<name>A0A2N7U205_9GAMM</name>
<proteinExistence type="predicted"/>
<protein>
    <submittedName>
        <fullName evidence="1">Uncharacterized protein</fullName>
    </submittedName>
</protein>
<dbReference type="AlphaFoldDB" id="A0A2N7U205"/>
<comment type="caution">
    <text evidence="1">The sequence shown here is derived from an EMBL/GenBank/DDBJ whole genome shotgun (WGS) entry which is preliminary data.</text>
</comment>
<evidence type="ECO:0000313" key="1">
    <source>
        <dbReference type="EMBL" id="PMR74462.1"/>
    </source>
</evidence>
<keyword evidence="2" id="KW-1185">Reference proteome</keyword>
<evidence type="ECO:0000313" key="2">
    <source>
        <dbReference type="Proteomes" id="UP000235803"/>
    </source>
</evidence>
<dbReference type="RefSeq" id="WP_102654099.1">
    <property type="nucleotide sequence ID" value="NZ_PNRF01000028.1"/>
</dbReference>
<dbReference type="SUPFAM" id="SSF82171">
    <property type="entry name" value="DPP6 N-terminal domain-like"/>
    <property type="match status" value="1"/>
</dbReference>
<sequence length="219" mass="23448">MMAGCSISSLSWQGRLLALVCLAVLAGCVGVPATDAVVNASTPLEITEQEIHAADGRRLLHIDEVPGGIRVDAEHEFGASGRFTDAALSPDGGWLAVTTDGAAHGGGWLLVLASRELIPAAFQYGGIVTLGPWRDDGRYVVFVQEGPVPNRILVVVDREGHGDTVSDNSRWVRLPVHDEGVPPETEYHALEWHAETLLFEVDGARYRYDPGSAEITTAD</sequence>
<reference evidence="1 2" key="1">
    <citation type="submission" date="2018-01" db="EMBL/GenBank/DDBJ databases">
        <title>Halomonas endophytica sp. nov., isolated from storage liquid in the stems of Populus euphratica.</title>
        <authorList>
            <person name="Chen C."/>
        </authorList>
    </citation>
    <scope>NUCLEOTIDE SEQUENCE [LARGE SCALE GENOMIC DNA]</scope>
    <source>
        <strain evidence="1 2">MC28</strain>
    </source>
</reference>
<dbReference type="EMBL" id="PNRF01000028">
    <property type="protein sequence ID" value="PMR74462.1"/>
    <property type="molecule type" value="Genomic_DNA"/>
</dbReference>
<gene>
    <name evidence="1" type="ORF">C1H69_14550</name>
</gene>
<dbReference type="Proteomes" id="UP000235803">
    <property type="component" value="Unassembled WGS sequence"/>
</dbReference>